<evidence type="ECO:0000313" key="5">
    <source>
        <dbReference type="Proteomes" id="UP000466785"/>
    </source>
</evidence>
<dbReference type="FunFam" id="3.30.70.270:FF:000001">
    <property type="entry name" value="Diguanylate cyclase domain protein"/>
    <property type="match status" value="1"/>
</dbReference>
<proteinExistence type="predicted"/>
<dbReference type="Gene3D" id="3.30.450.20">
    <property type="entry name" value="PAS domain"/>
    <property type="match status" value="2"/>
</dbReference>
<dbReference type="Pfam" id="PF00989">
    <property type="entry name" value="PAS"/>
    <property type="match status" value="1"/>
</dbReference>
<dbReference type="InterPro" id="IPR003018">
    <property type="entry name" value="GAF"/>
</dbReference>
<dbReference type="KEGG" id="mpof:MPOR_08810"/>
<dbReference type="SUPFAM" id="SSF55781">
    <property type="entry name" value="GAF domain-like"/>
    <property type="match status" value="1"/>
</dbReference>
<keyword evidence="5" id="KW-1185">Reference proteome</keyword>
<evidence type="ECO:0000313" key="4">
    <source>
        <dbReference type="EMBL" id="BBX49855.1"/>
    </source>
</evidence>
<dbReference type="InterPro" id="IPR035965">
    <property type="entry name" value="PAS-like_dom_sf"/>
</dbReference>
<feature type="domain" description="PAS" evidence="1">
    <location>
        <begin position="314"/>
        <end position="350"/>
    </location>
</feature>
<dbReference type="NCBIfam" id="TIGR00229">
    <property type="entry name" value="sensory_box"/>
    <property type="match status" value="2"/>
</dbReference>
<dbReference type="InterPro" id="IPR029016">
    <property type="entry name" value="GAF-like_dom_sf"/>
</dbReference>
<dbReference type="RefSeq" id="WP_170311189.1">
    <property type="nucleotide sequence ID" value="NZ_AP022570.1"/>
</dbReference>
<dbReference type="CDD" id="cd00130">
    <property type="entry name" value="PAS"/>
    <property type="match status" value="2"/>
</dbReference>
<dbReference type="InterPro" id="IPR050469">
    <property type="entry name" value="Diguanylate_Cyclase"/>
</dbReference>
<gene>
    <name evidence="4" type="ORF">MPOR_08810</name>
</gene>
<dbReference type="Gene3D" id="3.30.70.270">
    <property type="match status" value="1"/>
</dbReference>
<dbReference type="Gene3D" id="3.30.450.40">
    <property type="match status" value="1"/>
</dbReference>
<dbReference type="PANTHER" id="PTHR45138:SF9">
    <property type="entry name" value="DIGUANYLATE CYCLASE DGCM-RELATED"/>
    <property type="match status" value="1"/>
</dbReference>
<dbReference type="EMBL" id="AP022570">
    <property type="protein sequence ID" value="BBX49855.1"/>
    <property type="molecule type" value="Genomic_DNA"/>
</dbReference>
<dbReference type="GO" id="GO:0006355">
    <property type="term" value="P:regulation of DNA-templated transcription"/>
    <property type="evidence" value="ECO:0007669"/>
    <property type="project" value="InterPro"/>
</dbReference>
<reference evidence="4 5" key="1">
    <citation type="journal article" date="2019" name="Emerg. Microbes Infect.">
        <title>Comprehensive subspecies identification of 175 nontuberculous mycobacteria species based on 7547 genomic profiles.</title>
        <authorList>
            <person name="Matsumoto Y."/>
            <person name="Kinjo T."/>
            <person name="Motooka D."/>
            <person name="Nabeya D."/>
            <person name="Jung N."/>
            <person name="Uechi K."/>
            <person name="Horii T."/>
            <person name="Iida T."/>
            <person name="Fujita J."/>
            <person name="Nakamura S."/>
        </authorList>
    </citation>
    <scope>NUCLEOTIDE SEQUENCE [LARGE SCALE GENOMIC DNA]</scope>
    <source>
        <strain evidence="4 5">JCM 12603</strain>
    </source>
</reference>
<dbReference type="PANTHER" id="PTHR45138">
    <property type="entry name" value="REGULATORY COMPONENTS OF SENSORY TRANSDUCTION SYSTEM"/>
    <property type="match status" value="1"/>
</dbReference>
<dbReference type="PROSITE" id="PS50113">
    <property type="entry name" value="PAC"/>
    <property type="match status" value="1"/>
</dbReference>
<dbReference type="NCBIfam" id="TIGR00254">
    <property type="entry name" value="GGDEF"/>
    <property type="match status" value="1"/>
</dbReference>
<evidence type="ECO:0000259" key="1">
    <source>
        <dbReference type="PROSITE" id="PS50112"/>
    </source>
</evidence>
<dbReference type="InterPro" id="IPR029787">
    <property type="entry name" value="Nucleotide_cyclase"/>
</dbReference>
<dbReference type="Pfam" id="PF08448">
    <property type="entry name" value="PAS_4"/>
    <property type="match status" value="1"/>
</dbReference>
<dbReference type="InterPro" id="IPR000014">
    <property type="entry name" value="PAS"/>
</dbReference>
<feature type="domain" description="GGDEF" evidence="3">
    <location>
        <begin position="471"/>
        <end position="591"/>
    </location>
</feature>
<organism evidence="4 5">
    <name type="scientific">Mycolicibacterium poriferae</name>
    <dbReference type="NCBI Taxonomy" id="39694"/>
    <lineage>
        <taxon>Bacteria</taxon>
        <taxon>Bacillati</taxon>
        <taxon>Actinomycetota</taxon>
        <taxon>Actinomycetes</taxon>
        <taxon>Mycobacteriales</taxon>
        <taxon>Mycobacteriaceae</taxon>
        <taxon>Mycolicibacterium</taxon>
    </lineage>
</organism>
<dbReference type="SUPFAM" id="SSF55785">
    <property type="entry name" value="PYP-like sensor domain (PAS domain)"/>
    <property type="match status" value="2"/>
</dbReference>
<dbReference type="SUPFAM" id="SSF55073">
    <property type="entry name" value="Nucleotide cyclase"/>
    <property type="match status" value="1"/>
</dbReference>
<name>A0A6N4V4M7_9MYCO</name>
<dbReference type="AlphaFoldDB" id="A0A6N4V4M7"/>
<dbReference type="SMART" id="SM00267">
    <property type="entry name" value="GGDEF"/>
    <property type="match status" value="1"/>
</dbReference>
<dbReference type="InterPro" id="IPR000700">
    <property type="entry name" value="PAS-assoc_C"/>
</dbReference>
<dbReference type="InterPro" id="IPR013767">
    <property type="entry name" value="PAS_fold"/>
</dbReference>
<dbReference type="PROSITE" id="PS50887">
    <property type="entry name" value="GGDEF"/>
    <property type="match status" value="1"/>
</dbReference>
<dbReference type="PROSITE" id="PS50112">
    <property type="entry name" value="PAS"/>
    <property type="match status" value="1"/>
</dbReference>
<evidence type="ECO:0000259" key="3">
    <source>
        <dbReference type="PROSITE" id="PS50887"/>
    </source>
</evidence>
<dbReference type="InterPro" id="IPR013656">
    <property type="entry name" value="PAS_4"/>
</dbReference>
<feature type="domain" description="PAC" evidence="2">
    <location>
        <begin position="261"/>
        <end position="313"/>
    </location>
</feature>
<sequence>MSTQAADDRSVADETERLLTLESFTILDTPPEPAFDDLTALAADLCGAPASAVSLVDTDRQWFKSRHGFDLTETSRELSFCERIKPSDASVVEVYDARVDPRFADHPMVVGAPHVRFYAGAPLVLADGTVLGTLCVFGPEPLSLTERQRRHLAALARQVVSQLELRRQARRFAAEARARLVADAALREQQRMLNGVLEHTDVLIYAKDIEGRFVMSNRALEQIAPAHSSLLGLTDHDLFDQQTADDYRRNDARIMGARESQVFSEEVVHPDGTVHTYRSTKFPLIDEAGEVLGVGGVSTDVTELTAARAAHAEAEHHWRALIEQSPIAVTMVDADGVIVFANTEAALLFGSPNVSEVLSRPMDQFIPSGDRGAAQIMVTDILAGKLELRAHRGTLRRLDGEIITIELNARAVDQGGLRIVQFEFRDMTALAKTYDELRHSAYTDPLTGVLNRRAWDDRMRAILDDAQHAGALLIIAVVDLDNFKLYNDSHGHEAGDALLQAFTTVAVSSLRHTDVFARWGGEEFLIALPQTTVDQSREILDRIRGCVPAGQTCSIGYTDYRGPEPLADTLARADKALYLAKSLGRNQVAGT</sequence>
<dbReference type="CDD" id="cd01949">
    <property type="entry name" value="GGDEF"/>
    <property type="match status" value="1"/>
</dbReference>
<dbReference type="SMART" id="SM00065">
    <property type="entry name" value="GAF"/>
    <property type="match status" value="1"/>
</dbReference>
<evidence type="ECO:0008006" key="6">
    <source>
        <dbReference type="Google" id="ProtNLM"/>
    </source>
</evidence>
<dbReference type="Pfam" id="PF01590">
    <property type="entry name" value="GAF"/>
    <property type="match status" value="1"/>
</dbReference>
<dbReference type="SMART" id="SM00091">
    <property type="entry name" value="PAS"/>
    <property type="match status" value="2"/>
</dbReference>
<dbReference type="InterPro" id="IPR043128">
    <property type="entry name" value="Rev_trsase/Diguanyl_cyclase"/>
</dbReference>
<dbReference type="InterPro" id="IPR000160">
    <property type="entry name" value="GGDEF_dom"/>
</dbReference>
<dbReference type="Proteomes" id="UP000466785">
    <property type="component" value="Chromosome"/>
</dbReference>
<dbReference type="GO" id="GO:0052621">
    <property type="term" value="F:diguanylate cyclase activity"/>
    <property type="evidence" value="ECO:0007669"/>
    <property type="project" value="TreeGrafter"/>
</dbReference>
<protein>
    <recommendedName>
        <fullName evidence="6">Diguanylate cyclase</fullName>
    </recommendedName>
</protein>
<accession>A0A6N4V4M7</accession>
<dbReference type="Pfam" id="PF00990">
    <property type="entry name" value="GGDEF"/>
    <property type="match status" value="1"/>
</dbReference>
<evidence type="ECO:0000259" key="2">
    <source>
        <dbReference type="PROSITE" id="PS50113"/>
    </source>
</evidence>